<dbReference type="SUPFAM" id="SSF47413">
    <property type="entry name" value="lambda repressor-like DNA-binding domains"/>
    <property type="match status" value="1"/>
</dbReference>
<dbReference type="Gene3D" id="1.10.260.40">
    <property type="entry name" value="lambda repressor-like DNA-binding domains"/>
    <property type="match status" value="1"/>
</dbReference>
<feature type="domain" description="HTH cro/C1-type" evidence="1">
    <location>
        <begin position="27"/>
        <end position="68"/>
    </location>
</feature>
<protein>
    <submittedName>
        <fullName evidence="2">Helix-turn-helix domain-containing protein</fullName>
    </submittedName>
</protein>
<organism evidence="2 3">
    <name type="scientific">Paenibacillus spongiae</name>
    <dbReference type="NCBI Taxonomy" id="2909671"/>
    <lineage>
        <taxon>Bacteria</taxon>
        <taxon>Bacillati</taxon>
        <taxon>Bacillota</taxon>
        <taxon>Bacilli</taxon>
        <taxon>Bacillales</taxon>
        <taxon>Paenibacillaceae</taxon>
        <taxon>Paenibacillus</taxon>
    </lineage>
</organism>
<gene>
    <name evidence="2" type="ORF">L1F29_04845</name>
</gene>
<dbReference type="SMART" id="SM00530">
    <property type="entry name" value="HTH_XRE"/>
    <property type="match status" value="1"/>
</dbReference>
<dbReference type="Proteomes" id="UP001057877">
    <property type="component" value="Chromosome"/>
</dbReference>
<dbReference type="CDD" id="cd00093">
    <property type="entry name" value="HTH_XRE"/>
    <property type="match status" value="1"/>
</dbReference>
<evidence type="ECO:0000313" key="2">
    <source>
        <dbReference type="EMBL" id="UVI31173.1"/>
    </source>
</evidence>
<reference evidence="2" key="1">
    <citation type="submission" date="2022-01" db="EMBL/GenBank/DDBJ databases">
        <title>Paenibacillus spongiae sp. nov., isolated from marine sponge.</title>
        <authorList>
            <person name="Li Z."/>
            <person name="Zhang M."/>
        </authorList>
    </citation>
    <scope>NUCLEOTIDE SEQUENCE</scope>
    <source>
        <strain evidence="2">PHS-Z3</strain>
    </source>
</reference>
<dbReference type="InterPro" id="IPR001387">
    <property type="entry name" value="Cro/C1-type_HTH"/>
</dbReference>
<name>A0ABY5SER5_9BACL</name>
<accession>A0ABY5SER5</accession>
<sequence>MNEVKIVLNRDYIMKEMKRRGIQSFNELARQIGISESMFNLLMRGKRNPGSKVIGLMLSYFNVNFEKIFTEQLTKVHRSA</sequence>
<dbReference type="PROSITE" id="PS50943">
    <property type="entry name" value="HTH_CROC1"/>
    <property type="match status" value="1"/>
</dbReference>
<proteinExistence type="predicted"/>
<dbReference type="InterPro" id="IPR010982">
    <property type="entry name" value="Lambda_DNA-bd_dom_sf"/>
</dbReference>
<keyword evidence="3" id="KW-1185">Reference proteome</keyword>
<evidence type="ECO:0000259" key="1">
    <source>
        <dbReference type="PROSITE" id="PS50943"/>
    </source>
</evidence>
<dbReference type="Pfam" id="PF01381">
    <property type="entry name" value="HTH_3"/>
    <property type="match status" value="1"/>
</dbReference>
<evidence type="ECO:0000313" key="3">
    <source>
        <dbReference type="Proteomes" id="UP001057877"/>
    </source>
</evidence>
<dbReference type="EMBL" id="CP091430">
    <property type="protein sequence ID" value="UVI31173.1"/>
    <property type="molecule type" value="Genomic_DNA"/>
</dbReference>
<dbReference type="RefSeq" id="WP_258387236.1">
    <property type="nucleotide sequence ID" value="NZ_CP091430.1"/>
</dbReference>